<dbReference type="EMBL" id="SNZH01000015">
    <property type="protein sequence ID" value="TDR39694.1"/>
    <property type="molecule type" value="Genomic_DNA"/>
</dbReference>
<dbReference type="AlphaFoldDB" id="A0A4R6YPU9"/>
<sequence>MNHSAPLNPAQAEAEKAMAQLFECIRAGQSFVFEAGAGAGKTYSLIEALERLLAERGRSLVRQHQQIACITFTNVAKNEIDTRTDRHPAVYSDTIHGFCWSLLKDQQSELRRLVPELKKWPERLAEAGEIGTRQINYELGFPHVEDDGLSLSHDDVLDLMTACLGKPKFRRMMTARYPILFIDEYQDTDADFVNALMTHFLGQPGAPLIGLFGDGWQKIYGDGCGTISYDGLTPIGKGANFRSVPAVVNVLNKMRPELPQAVEDEDAPGSAVIYHTNAWTGARRTEAHWKGDVSPEAAKAYMERVKALLTEDGWRFEPGETKVLMLTHNLLAQEQGYAGIAAVFGGRTDAFVKKEDAHIAFLVDVVEPACAAFAAKRYGDMFARLGGSVPQITSPQRKAAIRASMERLVALRTTGTIGEVVDYLRAEDGFHLPEKVESKEANLLNAVDKPAGTTPSEAEAAEEKEGGEQQSATWMERLRQLRQVPYAEIVALEQFINGMTPFATKHGVKGAQFNNVLVVVGRGWNQYNFDQMLAWVSKGIPRGKEATFERSRNLFYVACSRPRKRLAVLFTQEVSPSAMDTLKSWFGAGSVQEMYDVG</sequence>
<dbReference type="InterPro" id="IPR027417">
    <property type="entry name" value="P-loop_NTPase"/>
</dbReference>
<comment type="caution">
    <text evidence="3">The sequence shown here is derived from an EMBL/GenBank/DDBJ whole genome shotgun (WGS) entry which is preliminary data.</text>
</comment>
<dbReference type="SUPFAM" id="SSF52540">
    <property type="entry name" value="P-loop containing nucleoside triphosphate hydrolases"/>
    <property type="match status" value="1"/>
</dbReference>
<evidence type="ECO:0000256" key="1">
    <source>
        <dbReference type="ARBA" id="ARBA00034923"/>
    </source>
</evidence>
<name>A0A4R6YPU9_9GAMM</name>
<proteinExistence type="predicted"/>
<evidence type="ECO:0000313" key="4">
    <source>
        <dbReference type="Proteomes" id="UP000295293"/>
    </source>
</evidence>
<dbReference type="Pfam" id="PF13245">
    <property type="entry name" value="AAA_19"/>
    <property type="match status" value="1"/>
</dbReference>
<dbReference type="GO" id="GO:0000725">
    <property type="term" value="P:recombinational repair"/>
    <property type="evidence" value="ECO:0007669"/>
    <property type="project" value="TreeGrafter"/>
</dbReference>
<protein>
    <recommendedName>
        <fullName evidence="1">DNA 3'-5' helicase II</fullName>
    </recommendedName>
</protein>
<accession>A0A4R6YPU9</accession>
<organism evidence="3 4">
    <name type="scientific">Tahibacter aquaticus</name>
    <dbReference type="NCBI Taxonomy" id="520092"/>
    <lineage>
        <taxon>Bacteria</taxon>
        <taxon>Pseudomonadati</taxon>
        <taxon>Pseudomonadota</taxon>
        <taxon>Gammaproteobacteria</taxon>
        <taxon>Lysobacterales</taxon>
        <taxon>Rhodanobacteraceae</taxon>
        <taxon>Tahibacter</taxon>
    </lineage>
</organism>
<keyword evidence="3" id="KW-0378">Hydrolase</keyword>
<dbReference type="PANTHER" id="PTHR11070:SF2">
    <property type="entry name" value="ATP-DEPENDENT DNA HELICASE SRS2"/>
    <property type="match status" value="1"/>
</dbReference>
<dbReference type="GO" id="GO:0005524">
    <property type="term" value="F:ATP binding"/>
    <property type="evidence" value="ECO:0007669"/>
    <property type="project" value="InterPro"/>
</dbReference>
<dbReference type="RefSeq" id="WP_243746135.1">
    <property type="nucleotide sequence ID" value="NZ_SNZH01000015.1"/>
</dbReference>
<keyword evidence="3" id="KW-0067">ATP-binding</keyword>
<feature type="region of interest" description="Disordered" evidence="2">
    <location>
        <begin position="445"/>
        <end position="471"/>
    </location>
</feature>
<keyword evidence="4" id="KW-1185">Reference proteome</keyword>
<dbReference type="InterPro" id="IPR000212">
    <property type="entry name" value="DNA_helicase_UvrD/REP"/>
</dbReference>
<evidence type="ECO:0000256" key="2">
    <source>
        <dbReference type="SAM" id="MobiDB-lite"/>
    </source>
</evidence>
<keyword evidence="3" id="KW-0347">Helicase</keyword>
<reference evidence="3 4" key="1">
    <citation type="submission" date="2019-03" db="EMBL/GenBank/DDBJ databases">
        <title>Genomic Encyclopedia of Type Strains, Phase IV (KMG-IV): sequencing the most valuable type-strain genomes for metagenomic binning, comparative biology and taxonomic classification.</title>
        <authorList>
            <person name="Goeker M."/>
        </authorList>
    </citation>
    <scope>NUCLEOTIDE SEQUENCE [LARGE SCALE GENOMIC DNA]</scope>
    <source>
        <strain evidence="3 4">DSM 21667</strain>
    </source>
</reference>
<evidence type="ECO:0000313" key="3">
    <source>
        <dbReference type="EMBL" id="TDR39694.1"/>
    </source>
</evidence>
<dbReference type="Proteomes" id="UP000295293">
    <property type="component" value="Unassembled WGS sequence"/>
</dbReference>
<dbReference type="GO" id="GO:0043138">
    <property type="term" value="F:3'-5' DNA helicase activity"/>
    <property type="evidence" value="ECO:0007669"/>
    <property type="project" value="TreeGrafter"/>
</dbReference>
<gene>
    <name evidence="3" type="ORF">DFR29_11582</name>
</gene>
<dbReference type="Gene3D" id="3.40.50.300">
    <property type="entry name" value="P-loop containing nucleotide triphosphate hydrolases"/>
    <property type="match status" value="2"/>
</dbReference>
<keyword evidence="3" id="KW-0547">Nucleotide-binding</keyword>
<dbReference type="GO" id="GO:0003677">
    <property type="term" value="F:DNA binding"/>
    <property type="evidence" value="ECO:0007669"/>
    <property type="project" value="InterPro"/>
</dbReference>
<dbReference type="PANTHER" id="PTHR11070">
    <property type="entry name" value="UVRD / RECB / PCRA DNA HELICASE FAMILY MEMBER"/>
    <property type="match status" value="1"/>
</dbReference>